<evidence type="ECO:0000313" key="2">
    <source>
        <dbReference type="Proteomes" id="UP001595906"/>
    </source>
</evidence>
<reference evidence="2" key="1">
    <citation type="journal article" date="2019" name="Int. J. Syst. Evol. Microbiol.">
        <title>The Global Catalogue of Microorganisms (GCM) 10K type strain sequencing project: providing services to taxonomists for standard genome sequencing and annotation.</title>
        <authorList>
            <consortium name="The Broad Institute Genomics Platform"/>
            <consortium name="The Broad Institute Genome Sequencing Center for Infectious Disease"/>
            <person name="Wu L."/>
            <person name="Ma J."/>
        </authorList>
    </citation>
    <scope>NUCLEOTIDE SEQUENCE [LARGE SCALE GENOMIC DNA]</scope>
    <source>
        <strain evidence="2">CECT 8010</strain>
    </source>
</reference>
<evidence type="ECO:0008006" key="3">
    <source>
        <dbReference type="Google" id="ProtNLM"/>
    </source>
</evidence>
<comment type="caution">
    <text evidence="1">The sequence shown here is derived from an EMBL/GenBank/DDBJ whole genome shotgun (WGS) entry which is preliminary data.</text>
</comment>
<dbReference type="RefSeq" id="WP_379015000.1">
    <property type="nucleotide sequence ID" value="NZ_JBHSDC010000028.1"/>
</dbReference>
<organism evidence="1 2">
    <name type="scientific">Parasediminibacterium paludis</name>
    <dbReference type="NCBI Taxonomy" id="908966"/>
    <lineage>
        <taxon>Bacteria</taxon>
        <taxon>Pseudomonadati</taxon>
        <taxon>Bacteroidota</taxon>
        <taxon>Chitinophagia</taxon>
        <taxon>Chitinophagales</taxon>
        <taxon>Chitinophagaceae</taxon>
        <taxon>Parasediminibacterium</taxon>
    </lineage>
</organism>
<dbReference type="Proteomes" id="UP001595906">
    <property type="component" value="Unassembled WGS sequence"/>
</dbReference>
<evidence type="ECO:0000313" key="1">
    <source>
        <dbReference type="EMBL" id="MFC4232943.1"/>
    </source>
</evidence>
<keyword evidence="2" id="KW-1185">Reference proteome</keyword>
<protein>
    <recommendedName>
        <fullName evidence="3">Cytochrome c domain-containing protein</fullName>
    </recommendedName>
</protein>
<name>A0ABV8Q0L5_9BACT</name>
<proteinExistence type="predicted"/>
<gene>
    <name evidence="1" type="ORF">ACFOW1_13655</name>
</gene>
<dbReference type="EMBL" id="JBHSDC010000028">
    <property type="protein sequence ID" value="MFC4232943.1"/>
    <property type="molecule type" value="Genomic_DNA"/>
</dbReference>
<accession>A0ABV8Q0L5</accession>
<sequence>MKKISLLVVLITTLLFQFCSHTKKLQEPPPEIVKLTYETDIKPIIATKCAPCHIPPQGRKETYITYAAVTKDIDDIIRRIKLNPGERGFMPQRNPKLSDSTIQVFDKWKADGLLEK</sequence>